<dbReference type="OrthoDB" id="7350722at2"/>
<accession>A0A2M8J0A3</accession>
<dbReference type="Proteomes" id="UP000231553">
    <property type="component" value="Unassembled WGS sequence"/>
</dbReference>
<proteinExistence type="predicted"/>
<dbReference type="SUPFAM" id="SSF103025">
    <property type="entry name" value="Folate-binding domain"/>
    <property type="match status" value="1"/>
</dbReference>
<protein>
    <submittedName>
        <fullName evidence="1">Sarcosine oxidase subunit gamma</fullName>
    </submittedName>
</protein>
<dbReference type="RefSeq" id="WP_100162998.1">
    <property type="nucleotide sequence ID" value="NZ_PGTB01000053.1"/>
</dbReference>
<reference evidence="1 2" key="1">
    <citation type="journal article" date="2018" name="Int. J. Syst. Evol. Microbiol.">
        <title>Pseudooceanicola lipolyticus sp. nov., a marine alphaproteobacterium, reclassification of Oceanicola flagellatus as Pseudooceanicola flagellatus comb. nov. and emended description of the genus Pseudooceanicola.</title>
        <authorList>
            <person name="Huang M.-M."/>
            <person name="Guo L.-L."/>
            <person name="Wu Y.-H."/>
            <person name="Lai Q.-L."/>
            <person name="Shao Z.-Z."/>
            <person name="Wang C.-S."/>
            <person name="Wu M."/>
            <person name="Xu X.-W."/>
        </authorList>
    </citation>
    <scope>NUCLEOTIDE SEQUENCE [LARGE SCALE GENOMIC DNA]</scope>
    <source>
        <strain evidence="1 2">157</strain>
    </source>
</reference>
<evidence type="ECO:0000313" key="2">
    <source>
        <dbReference type="Proteomes" id="UP000231553"/>
    </source>
</evidence>
<sequence>MVELVAKSACAGLVPLQIGEVALTEEAPGALTSLMPWRGQEAALGAALDTAHGLALPAPGRSTGKDGARLIWFGKGQYLLIGPAPDPALAAHAALTDQSDAWAVVRLEGAGAEDVLARLVPVDLRRAGFKRGHTVRSALQHMMTSITRIGPQAFQVMVFRSMAQTLVHDLKTAMEAVAARR</sequence>
<keyword evidence="2" id="KW-1185">Reference proteome</keyword>
<dbReference type="AlphaFoldDB" id="A0A2M8J0A3"/>
<dbReference type="InterPro" id="IPR027266">
    <property type="entry name" value="TrmE/GcvT-like"/>
</dbReference>
<dbReference type="Gene3D" id="3.30.1360.120">
    <property type="entry name" value="Probable tRNA modification gtpase trme, domain 1"/>
    <property type="match status" value="1"/>
</dbReference>
<comment type="caution">
    <text evidence="1">The sequence shown here is derived from an EMBL/GenBank/DDBJ whole genome shotgun (WGS) entry which is preliminary data.</text>
</comment>
<dbReference type="Gene3D" id="3.30.70.1520">
    <property type="entry name" value="Heterotetrameric sarcosine oxidase"/>
    <property type="match status" value="1"/>
</dbReference>
<gene>
    <name evidence="1" type="ORF">CVM52_13390</name>
</gene>
<evidence type="ECO:0000313" key="1">
    <source>
        <dbReference type="EMBL" id="PJE36178.1"/>
    </source>
</evidence>
<name>A0A2M8J0A3_9RHOB</name>
<dbReference type="EMBL" id="PGTB01000053">
    <property type="protein sequence ID" value="PJE36178.1"/>
    <property type="molecule type" value="Genomic_DNA"/>
</dbReference>
<organism evidence="1 2">
    <name type="scientific">Pseudooceanicola lipolyticus</name>
    <dbReference type="NCBI Taxonomy" id="2029104"/>
    <lineage>
        <taxon>Bacteria</taxon>
        <taxon>Pseudomonadati</taxon>
        <taxon>Pseudomonadota</taxon>
        <taxon>Alphaproteobacteria</taxon>
        <taxon>Rhodobacterales</taxon>
        <taxon>Paracoccaceae</taxon>
        <taxon>Pseudooceanicola</taxon>
    </lineage>
</organism>